<gene>
    <name evidence="1" type="ORF">CF651_25625</name>
</gene>
<dbReference type="Proteomes" id="UP000215509">
    <property type="component" value="Unassembled WGS sequence"/>
</dbReference>
<dbReference type="PANTHER" id="PTHR40616:SF1">
    <property type="entry name" value="LINALOOL DEHYDRATASE_ISOMERASE DOMAIN-CONTAINING PROTEIN"/>
    <property type="match status" value="1"/>
</dbReference>
<reference evidence="1 2" key="1">
    <citation type="submission" date="2017-07" db="EMBL/GenBank/DDBJ databases">
        <title>Genome sequencing and assembly of Paenibacillus rigui.</title>
        <authorList>
            <person name="Mayilraj S."/>
        </authorList>
    </citation>
    <scope>NUCLEOTIDE SEQUENCE [LARGE SCALE GENOMIC DNA]</scope>
    <source>
        <strain evidence="1 2">JCM 16352</strain>
    </source>
</reference>
<proteinExistence type="predicted"/>
<accession>A0A229UIV6</accession>
<comment type="caution">
    <text evidence="1">The sequence shown here is derived from an EMBL/GenBank/DDBJ whole genome shotgun (WGS) entry which is preliminary data.</text>
</comment>
<evidence type="ECO:0000313" key="1">
    <source>
        <dbReference type="EMBL" id="OXM83397.1"/>
    </source>
</evidence>
<dbReference type="AlphaFoldDB" id="A0A229UIV6"/>
<dbReference type="EMBL" id="NMQW01000047">
    <property type="protein sequence ID" value="OXM83397.1"/>
    <property type="molecule type" value="Genomic_DNA"/>
</dbReference>
<evidence type="ECO:0008006" key="3">
    <source>
        <dbReference type="Google" id="ProtNLM"/>
    </source>
</evidence>
<keyword evidence="2" id="KW-1185">Reference proteome</keyword>
<protein>
    <recommendedName>
        <fullName evidence="3">Heparinase</fullName>
    </recommendedName>
</protein>
<evidence type="ECO:0000313" key="2">
    <source>
        <dbReference type="Proteomes" id="UP000215509"/>
    </source>
</evidence>
<sequence>MVLDPKRLLLRELEAWHQDYNPELRMVRRPFSSPGYHTTLKHTTHTHPTLAAVMYALALLDSGVEAYVPRASDILEQVISLQDQNPANATFGIWSWFQEEPLAQMAPPDWNWADFCGKRLVLTEQRHGSLLPADLREKLRHAVFCACDAIMKRNVGPGYTNIAIMGAFVTLVAGEVYGIDRYVHYGLERLRRFREYTHDLGTFQEYNSPTYTIVAIQELSSIHTSTRLPDAKLWSADMLDVAWRMVAEHYHFPTGQWSGPHSRSYSTVMTESVRSFLQMAVGDTLQLQSESKLVYSLDWYGNSISCPEAYIASFHHAQVAEHSQVVQRSPEGVAINIATTFKNGQVSLGTFSRDVMWNQRRNLIAYVPNGDGFSYIHLRFLHDGYDYSSAVYTSRQERTDVLFGIGFCTDGGDTHIGLDPINGSIEAEDLRLRFEIGGRSEGVEADLLAQHGKKSVQVRLPDGITMQTEVLFAAFDGETPRWEISRDADKSCIDYIVYSGEKKPFDFRSMQRALMVLAFRLYDGSTGKAESLEASARVVQAQDDAETANADKAAEQVYARYRTLSGTELDLGLPLKPATKQEMLQ</sequence>
<name>A0A229UIV6_9BACL</name>
<dbReference type="OrthoDB" id="9813410at2"/>
<dbReference type="RefSeq" id="WP_094017723.1">
    <property type="nucleotide sequence ID" value="NZ_NMQW01000047.1"/>
</dbReference>
<organism evidence="1 2">
    <name type="scientific">Paenibacillus rigui</name>
    <dbReference type="NCBI Taxonomy" id="554312"/>
    <lineage>
        <taxon>Bacteria</taxon>
        <taxon>Bacillati</taxon>
        <taxon>Bacillota</taxon>
        <taxon>Bacilli</taxon>
        <taxon>Bacillales</taxon>
        <taxon>Paenibacillaceae</taxon>
        <taxon>Paenibacillus</taxon>
    </lineage>
</organism>
<dbReference type="PANTHER" id="PTHR40616">
    <property type="entry name" value="LINALOOL DEHYDRATASE_ISOMERASE DOMAIN-CONTAINING PROTEIN"/>
    <property type="match status" value="1"/>
</dbReference>